<dbReference type="InterPro" id="IPR027417">
    <property type="entry name" value="P-loop_NTPase"/>
</dbReference>
<evidence type="ECO:0000256" key="2">
    <source>
        <dbReference type="ARBA" id="ARBA00022737"/>
    </source>
</evidence>
<dbReference type="Gene3D" id="1.20.5.4130">
    <property type="match status" value="1"/>
</dbReference>
<dbReference type="Gene3D" id="1.10.10.10">
    <property type="entry name" value="Winged helix-like DNA-binding domain superfamily/Winged helix DNA-binding domain"/>
    <property type="match status" value="1"/>
</dbReference>
<dbReference type="SUPFAM" id="SSF52540">
    <property type="entry name" value="P-loop containing nucleoside triphosphate hydrolases"/>
    <property type="match status" value="1"/>
</dbReference>
<keyword evidence="11" id="KW-1185">Reference proteome</keyword>
<keyword evidence="3" id="KW-0547">Nucleotide-binding</keyword>
<evidence type="ECO:0000256" key="4">
    <source>
        <dbReference type="ARBA" id="ARBA00022821"/>
    </source>
</evidence>
<dbReference type="Gramene" id="Manes.07G010500.1.v8.1">
    <property type="protein sequence ID" value="Manes.07G010500.1.v8.1.CDS"/>
    <property type="gene ID" value="Manes.07G010500.v8.1"/>
</dbReference>
<dbReference type="InterPro" id="IPR002182">
    <property type="entry name" value="NB-ARC"/>
</dbReference>
<comment type="caution">
    <text evidence="10">The sequence shown here is derived from an EMBL/GenBank/DDBJ whole genome shotgun (WGS) entry which is preliminary data.</text>
</comment>
<protein>
    <recommendedName>
        <fullName evidence="12">Disease resistance RPP13-like protein 1</fullName>
    </recommendedName>
</protein>
<dbReference type="PANTHER" id="PTHR36766:SF51">
    <property type="entry name" value="DISEASE RESISTANCE RPP13-LIKE PROTEIN 1"/>
    <property type="match status" value="1"/>
</dbReference>
<dbReference type="Gramene" id="Manes.07G010500.4.v8.1">
    <property type="protein sequence ID" value="Manes.07G010500.4.v8.1.CDS"/>
    <property type="gene ID" value="Manes.07G010500.v8.1"/>
</dbReference>
<dbReference type="InterPro" id="IPR032675">
    <property type="entry name" value="LRR_dom_sf"/>
</dbReference>
<dbReference type="EMBL" id="CM004393">
    <property type="protein sequence ID" value="OAY44848.1"/>
    <property type="molecule type" value="Genomic_DNA"/>
</dbReference>
<sequence length="1458" mass="166075">MSFIGQAVSSIGESALSSVFQSLLEKIECPEFLKFARERQVLEEIRKWEKFFSAIQVVLDDAEEKQMEDGLVESWLSDLKNLAYDVEDILDEFATELLQRRLKGERQASTSKLRKLFHSVTATISPGTVIFNSTMMSMMKEITTRFQEIAKTQQDLGLMKKNVGAMPSIKVCVRPPSTCLNHEPEVYGRDEDKRKLLDLVLRNETSDLKVGVIPIVGIGGVGKTTLARLVYNDEASQQQFQVKAWVCVSDEFDIVRITKSILESITLKSCDLKELNQVQLKLHDKLAEKKFLIVLDDVWNKNYDDWNALCSPLMYGAPGSRVIITTRDEAVARTMGNMEFQTLSCISDEGCWSIFIDHAFGRRRVAGPNLEVIYEKVIKKCGGLPLAARTLGGLLRSKPMEEWENVLNSKIWNLQGGVNNILPVLRLSYYHLPSHLKRCFAYCAIFPKDYVFQKKQLVLLWMAEGLIQQQDNQHMEDVGDEYFRDLCSRSFFQSSSTGGFIMHDLVNDLAQSVAGETCFRLEDSSMVGQQFEKEKVRHFSYTCRFYDRIERFEPFLGIKCLRTFLPFLPEGNYGSHHIMHLYYLASCIPPVLLSKLRCLRVLSFRYYKITELPDSIGDLKHLRYLDLSYTNIVTLPESTTSLCNLQSMLLKGCHNLKKLPSEMQNLINLRHLDIKGVRLDEGMPLGIEELRGIRTLSNFVVEKSSEAGITALLNLKFLRGALRISMLQNVANALDVREPILMDKERIDSLAMGWGFQNTPDESRDRDVLDRMKPHENLKKLTIIHYGGTEFPWWVGDPVFRNLVCLKLEDCKKCTTLPQLGLLSSLKNLVIKKFPNVTLIDREFYGESNLNPFPSLETLQFKSMHKWDYWNTCGVEFPRLRELSIVWCPKLSGQLPSQLPSLQTLVIEQCLQLIVSLQSLPEISHLEIEGCRKLEVGRGFSSANLMKVYGESIFFPPEEFMEGLRKLEMLTIGRNVQVQPFLSCPCSPHWVLFEGIIENEELLQKGIIDSKIKILEFRRCKSLDKLPSWIHSFKSLRQLSIEGCTRLVSLPEAMIYSSICLEVLQVERCDSLVSIGRHQLPPTVKRLEISRCQKLQRLLHEEVINYELNLSNLQHIKIDDCGFLTCLGKLPPSLKDLVITSFGFGLEIGAKLESIAESFNNNTSLESIKIGYLPKLKTLPENLHMLGSLHDIWIYNCPSLVSFPRGGLPTLHLKSLTIDDCEKLKALPDNMYNLTSLQELTIKNCPRLVCFPRGVLPTAHLKKLRVESCEKLKALPHNMHNLTSLQELTLKYCPGIVSFPEEGFPTNLRSLCIHKLEILKPIFGWGLHRLTSLKKLSVSGTCLGVVSFPQDEMNMKLPSSLTSLTVEGFLDLIYLSNKGFQNLTSLEYLRIERCPKLAYFPKNGLPPSLLQLHIHHCPLLRQTCQKGKGGKSENSELAQIPLVFLIPTLKRKNDQIKA</sequence>
<evidence type="ECO:0000256" key="3">
    <source>
        <dbReference type="ARBA" id="ARBA00022741"/>
    </source>
</evidence>
<keyword evidence="1" id="KW-0433">Leucine-rich repeat</keyword>
<dbReference type="InterPro" id="IPR056789">
    <property type="entry name" value="LRR_R13L1-DRL21"/>
</dbReference>
<keyword evidence="5" id="KW-0067">ATP-binding</keyword>
<proteinExistence type="predicted"/>
<evidence type="ECO:0000259" key="9">
    <source>
        <dbReference type="Pfam" id="PF25019"/>
    </source>
</evidence>
<dbReference type="InterPro" id="IPR042197">
    <property type="entry name" value="Apaf_helical"/>
</dbReference>
<dbReference type="GO" id="GO:0006952">
    <property type="term" value="P:defense response"/>
    <property type="evidence" value="ECO:0007669"/>
    <property type="project" value="UniProtKB-KW"/>
</dbReference>
<dbReference type="Gene3D" id="1.10.8.430">
    <property type="entry name" value="Helical domain of apoptotic protease-activating factors"/>
    <property type="match status" value="1"/>
</dbReference>
<evidence type="ECO:0008006" key="12">
    <source>
        <dbReference type="Google" id="ProtNLM"/>
    </source>
</evidence>
<dbReference type="Pfam" id="PF25019">
    <property type="entry name" value="LRR_R13L1-DRL21"/>
    <property type="match status" value="1"/>
</dbReference>
<dbReference type="Pfam" id="PF00931">
    <property type="entry name" value="NB-ARC"/>
    <property type="match status" value="1"/>
</dbReference>
<dbReference type="InterPro" id="IPR058922">
    <property type="entry name" value="WHD_DRP"/>
</dbReference>
<reference evidence="11" key="1">
    <citation type="journal article" date="2016" name="Nat. Biotechnol.">
        <title>Sequencing wild and cultivated cassava and related species reveals extensive interspecific hybridization and genetic diversity.</title>
        <authorList>
            <person name="Bredeson J.V."/>
            <person name="Lyons J.B."/>
            <person name="Prochnik S.E."/>
            <person name="Wu G.A."/>
            <person name="Ha C.M."/>
            <person name="Edsinger-Gonzales E."/>
            <person name="Grimwood J."/>
            <person name="Schmutz J."/>
            <person name="Rabbi I.Y."/>
            <person name="Egesi C."/>
            <person name="Nauluvula P."/>
            <person name="Lebot V."/>
            <person name="Ndunguru J."/>
            <person name="Mkamilo G."/>
            <person name="Bart R.S."/>
            <person name="Setter T.L."/>
            <person name="Gleadow R.M."/>
            <person name="Kulakow P."/>
            <person name="Ferguson M.E."/>
            <person name="Rounsley S."/>
            <person name="Rokhsar D.S."/>
        </authorList>
    </citation>
    <scope>NUCLEOTIDE SEQUENCE [LARGE SCALE GENOMIC DNA]</scope>
    <source>
        <strain evidence="11">cv. AM560-2</strain>
    </source>
</reference>
<evidence type="ECO:0000259" key="8">
    <source>
        <dbReference type="Pfam" id="PF23559"/>
    </source>
</evidence>
<evidence type="ECO:0000313" key="10">
    <source>
        <dbReference type="EMBL" id="OAY44848.1"/>
    </source>
</evidence>
<evidence type="ECO:0000313" key="11">
    <source>
        <dbReference type="Proteomes" id="UP000091857"/>
    </source>
</evidence>
<dbReference type="FunFam" id="1.10.10.10:FF:000322">
    <property type="entry name" value="Probable disease resistance protein At1g63360"/>
    <property type="match status" value="1"/>
</dbReference>
<dbReference type="PRINTS" id="PR00364">
    <property type="entry name" value="DISEASERSIST"/>
</dbReference>
<dbReference type="InterPro" id="IPR041118">
    <property type="entry name" value="Rx_N"/>
</dbReference>
<dbReference type="Gene3D" id="3.40.50.300">
    <property type="entry name" value="P-loop containing nucleotide triphosphate hydrolases"/>
    <property type="match status" value="1"/>
</dbReference>
<keyword evidence="4" id="KW-0611">Plant defense</keyword>
<dbReference type="Proteomes" id="UP000091857">
    <property type="component" value="Chromosome 7"/>
</dbReference>
<dbReference type="Pfam" id="PF18052">
    <property type="entry name" value="Rx_N"/>
    <property type="match status" value="1"/>
</dbReference>
<dbReference type="Gene3D" id="3.80.10.10">
    <property type="entry name" value="Ribonuclease Inhibitor"/>
    <property type="match status" value="4"/>
</dbReference>
<dbReference type="GO" id="GO:0005524">
    <property type="term" value="F:ATP binding"/>
    <property type="evidence" value="ECO:0007669"/>
    <property type="project" value="UniProtKB-KW"/>
</dbReference>
<dbReference type="OrthoDB" id="37484at2759"/>
<name>A0A2C9VIR5_MANES</name>
<feature type="domain" description="Disease resistance N-terminal" evidence="7">
    <location>
        <begin position="16"/>
        <end position="107"/>
    </location>
</feature>
<evidence type="ECO:0000256" key="1">
    <source>
        <dbReference type="ARBA" id="ARBA00022614"/>
    </source>
</evidence>
<organism evidence="10 11">
    <name type="scientific">Manihot esculenta</name>
    <name type="common">Cassava</name>
    <name type="synonym">Jatropha manihot</name>
    <dbReference type="NCBI Taxonomy" id="3983"/>
    <lineage>
        <taxon>Eukaryota</taxon>
        <taxon>Viridiplantae</taxon>
        <taxon>Streptophyta</taxon>
        <taxon>Embryophyta</taxon>
        <taxon>Tracheophyta</taxon>
        <taxon>Spermatophyta</taxon>
        <taxon>Magnoliopsida</taxon>
        <taxon>eudicotyledons</taxon>
        <taxon>Gunneridae</taxon>
        <taxon>Pentapetalae</taxon>
        <taxon>rosids</taxon>
        <taxon>fabids</taxon>
        <taxon>Malpighiales</taxon>
        <taxon>Euphorbiaceae</taxon>
        <taxon>Crotonoideae</taxon>
        <taxon>Manihoteae</taxon>
        <taxon>Manihot</taxon>
    </lineage>
</organism>
<evidence type="ECO:0000259" key="6">
    <source>
        <dbReference type="Pfam" id="PF00931"/>
    </source>
</evidence>
<dbReference type="GO" id="GO:0051707">
    <property type="term" value="P:response to other organism"/>
    <property type="evidence" value="ECO:0007669"/>
    <property type="project" value="UniProtKB-ARBA"/>
</dbReference>
<keyword evidence="2" id="KW-0677">Repeat</keyword>
<evidence type="ECO:0000259" key="7">
    <source>
        <dbReference type="Pfam" id="PF18052"/>
    </source>
</evidence>
<gene>
    <name evidence="10" type="ORF">MANES_07G010500v8</name>
</gene>
<dbReference type="PANTHER" id="PTHR36766">
    <property type="entry name" value="PLANT BROAD-SPECTRUM MILDEW RESISTANCE PROTEIN RPW8"/>
    <property type="match status" value="1"/>
</dbReference>
<dbReference type="InterPro" id="IPR036388">
    <property type="entry name" value="WH-like_DNA-bd_sf"/>
</dbReference>
<dbReference type="Pfam" id="PF23559">
    <property type="entry name" value="WHD_DRP"/>
    <property type="match status" value="1"/>
</dbReference>
<evidence type="ECO:0000256" key="5">
    <source>
        <dbReference type="ARBA" id="ARBA00022840"/>
    </source>
</evidence>
<feature type="domain" description="Disease resistance protein winged helix" evidence="8">
    <location>
        <begin position="445"/>
        <end position="510"/>
    </location>
</feature>
<accession>A0A2C9VIR5</accession>
<feature type="domain" description="R13L1/DRL21-like LRR repeat region" evidence="9">
    <location>
        <begin position="709"/>
        <end position="833"/>
    </location>
</feature>
<dbReference type="FunFam" id="3.40.50.300:FF:001091">
    <property type="entry name" value="Probable disease resistance protein At1g61300"/>
    <property type="match status" value="1"/>
</dbReference>
<dbReference type="GO" id="GO:0043531">
    <property type="term" value="F:ADP binding"/>
    <property type="evidence" value="ECO:0007669"/>
    <property type="project" value="InterPro"/>
</dbReference>
<dbReference type="SUPFAM" id="SSF52058">
    <property type="entry name" value="L domain-like"/>
    <property type="match status" value="3"/>
</dbReference>
<feature type="domain" description="NB-ARC" evidence="6">
    <location>
        <begin position="193"/>
        <end position="361"/>
    </location>
</feature>